<name>A0ACB7GU21_MANES</name>
<sequence length="555" mass="63696">MQTLPINTFILLLARPILNTALNKLRKKSSEASDHQKPEAMTTTVSLPPNFLIVNPNKGRKRDIFKYMVGNNTKSGMNFLDSSEETVKGGAAVDHRWILLVSIIIRRILALINTPLKYFGYLVDFFLNLISQNGGFCSICSNFLQGKLKIPRRGSENFISTIGQLDGRIDLYRTVFLSEKADDSINSDSHNVRSELGNRYLMDLCIMASKLVYENEKVVKNVVENHWKMHFEAFYNCWNENQKESNTQVFIIADKPKDANLIVISFRGTEPFNAQDWSTDFDFSWYEVPKVGKLHIGFLEALGLGSRGDATTFQNQLRRKHTSFLHVIGESEASVKEKAKKSAYYAVSLTLKNLLKEHRNAKFVVTGHSLGGALAILFPCVLVIQEETEMIQRLLNIYTFGQPRIGDAQLGTFMEAHLNYPNNRYYRVVYSNDMVPRVPFDDKIFAFKHFGVCLYYDSRYFGRFMDEEPNRNFFSLKHMIPMRVNALWEIIRSFVISHTHGPEYQESWFCTLFRIMGLVLPGISAHSPIDYVNSVRLGRERTFPLSTLKSFARKS</sequence>
<evidence type="ECO:0000313" key="1">
    <source>
        <dbReference type="EMBL" id="KAG8643163.1"/>
    </source>
</evidence>
<proteinExistence type="predicted"/>
<dbReference type="EMBL" id="CM004397">
    <property type="protein sequence ID" value="KAG8643163.1"/>
    <property type="molecule type" value="Genomic_DNA"/>
</dbReference>
<protein>
    <submittedName>
        <fullName evidence="1">Uncharacterized protein</fullName>
    </submittedName>
</protein>
<organism evidence="1 2">
    <name type="scientific">Manihot esculenta</name>
    <name type="common">Cassava</name>
    <name type="synonym">Jatropha manihot</name>
    <dbReference type="NCBI Taxonomy" id="3983"/>
    <lineage>
        <taxon>Eukaryota</taxon>
        <taxon>Viridiplantae</taxon>
        <taxon>Streptophyta</taxon>
        <taxon>Embryophyta</taxon>
        <taxon>Tracheophyta</taxon>
        <taxon>Spermatophyta</taxon>
        <taxon>Magnoliopsida</taxon>
        <taxon>eudicotyledons</taxon>
        <taxon>Gunneridae</taxon>
        <taxon>Pentapetalae</taxon>
        <taxon>rosids</taxon>
        <taxon>fabids</taxon>
        <taxon>Malpighiales</taxon>
        <taxon>Euphorbiaceae</taxon>
        <taxon>Crotonoideae</taxon>
        <taxon>Manihoteae</taxon>
        <taxon>Manihot</taxon>
    </lineage>
</organism>
<comment type="caution">
    <text evidence="1">The sequence shown here is derived from an EMBL/GenBank/DDBJ whole genome shotgun (WGS) entry which is preliminary data.</text>
</comment>
<gene>
    <name evidence="1" type="ORF">MANES_11G011001v8</name>
</gene>
<reference evidence="2" key="1">
    <citation type="journal article" date="2016" name="Nat. Biotechnol.">
        <title>Sequencing wild and cultivated cassava and related species reveals extensive interspecific hybridization and genetic diversity.</title>
        <authorList>
            <person name="Bredeson J.V."/>
            <person name="Lyons J.B."/>
            <person name="Prochnik S.E."/>
            <person name="Wu G.A."/>
            <person name="Ha C.M."/>
            <person name="Edsinger-Gonzales E."/>
            <person name="Grimwood J."/>
            <person name="Schmutz J."/>
            <person name="Rabbi I.Y."/>
            <person name="Egesi C."/>
            <person name="Nauluvula P."/>
            <person name="Lebot V."/>
            <person name="Ndunguru J."/>
            <person name="Mkamilo G."/>
            <person name="Bart R.S."/>
            <person name="Setter T.L."/>
            <person name="Gleadow R.M."/>
            <person name="Kulakow P."/>
            <person name="Ferguson M.E."/>
            <person name="Rounsley S."/>
            <person name="Rokhsar D.S."/>
        </authorList>
    </citation>
    <scope>NUCLEOTIDE SEQUENCE [LARGE SCALE GENOMIC DNA]</scope>
    <source>
        <strain evidence="2">cv. AM560-2</strain>
    </source>
</reference>
<dbReference type="Proteomes" id="UP000091857">
    <property type="component" value="Chromosome 11"/>
</dbReference>
<accession>A0ACB7GU21</accession>
<evidence type="ECO:0000313" key="2">
    <source>
        <dbReference type="Proteomes" id="UP000091857"/>
    </source>
</evidence>
<keyword evidence="2" id="KW-1185">Reference proteome</keyword>